<dbReference type="RefSeq" id="YP_008241315.1">
    <property type="nucleotide sequence ID" value="NC_021794.1"/>
</dbReference>
<accession>R9ZZ63</accession>
<dbReference type="KEGG" id="vg:16797164"/>
<protein>
    <submittedName>
        <fullName evidence="1">Uncharacterized protein</fullName>
    </submittedName>
</protein>
<dbReference type="EMBL" id="KC821620">
    <property type="protein sequence ID" value="AGO48634.1"/>
    <property type="molecule type" value="Genomic_DNA"/>
</dbReference>
<dbReference type="OrthoDB" id="17271at10239"/>
<proteinExistence type="predicted"/>
<organism evidence="1 2">
    <name type="scientific">Cellulophaga phage phi18:3</name>
    <dbReference type="NCBI Taxonomy" id="1327983"/>
    <lineage>
        <taxon>Viruses</taxon>
        <taxon>Duplodnaviria</taxon>
        <taxon>Heunggongvirae</taxon>
        <taxon>Uroviricota</taxon>
        <taxon>Caudoviricetes</taxon>
        <taxon>Pachyviridae</taxon>
        <taxon>Baltivirus</taxon>
        <taxon>Baltivirus phi18tres</taxon>
    </lineage>
</organism>
<keyword evidence="2" id="KW-1185">Reference proteome</keyword>
<evidence type="ECO:0000313" key="1">
    <source>
        <dbReference type="EMBL" id="AGO48634.1"/>
    </source>
</evidence>
<gene>
    <name evidence="1" type="ORF">Phi18:3_gp122</name>
</gene>
<dbReference type="GeneID" id="16797164"/>
<reference evidence="2" key="2">
    <citation type="submission" date="2013-03" db="EMBL/GenBank/DDBJ databases">
        <title>The Cellulophaga phages: a novel, diverse, and globally ubiquitous model system.</title>
        <authorList>
            <person name="Holmfeldt K."/>
            <person name="Solonenko N."/>
            <person name="Shah M."/>
            <person name="Corrier K."/>
            <person name="Riemann L."/>
            <person name="VerBerkmoes N.C."/>
            <person name="Sullivan M.B."/>
        </authorList>
    </citation>
    <scope>NUCLEOTIDE SEQUENCE [LARGE SCALE GENOMIC DNA]</scope>
</reference>
<dbReference type="Proteomes" id="UP000014728">
    <property type="component" value="Segment"/>
</dbReference>
<name>R9ZZ63_9CAUD</name>
<evidence type="ECO:0000313" key="2">
    <source>
        <dbReference type="Proteomes" id="UP000014728"/>
    </source>
</evidence>
<reference evidence="1 2" key="1">
    <citation type="journal article" date="2013" name="Proc. Natl. Acad. Sci. U.S.A.">
        <title>Twelve previously unknown phage genera are ubiquitous in global oceans.</title>
        <authorList>
            <person name="Holmfeldt K."/>
            <person name="Solonenko N."/>
            <person name="Shah M."/>
            <person name="Corrier K."/>
            <person name="Riemann L."/>
            <person name="Verberkmoes N.C."/>
            <person name="Sullivan M.B."/>
        </authorList>
    </citation>
    <scope>NUCLEOTIDE SEQUENCE [LARGE SCALE GENOMIC DNA]</scope>
    <source>
        <strain evidence="1">Phi18:3</strain>
    </source>
</reference>
<sequence>MLQPTPPNKSKVLYDAVSKDYDLGTYEEFETKLQDPSKRKAFYEGVGSEYSLGSYDEFETKITSSLKKKTFQNLLLKISNRFRDQFQKLVLRMVHKVMIHLSY</sequence>